<dbReference type="Proteomes" id="UP000591626">
    <property type="component" value="Unassembled WGS sequence"/>
</dbReference>
<dbReference type="AlphaFoldDB" id="A0AAP6XLL6"/>
<name>A0AAP6XLL6_9CORY</name>
<evidence type="ECO:0000313" key="2">
    <source>
        <dbReference type="Proteomes" id="UP000591626"/>
    </source>
</evidence>
<proteinExistence type="predicted"/>
<comment type="caution">
    <text evidence="1">The sequence shown here is derived from an EMBL/GenBank/DDBJ whole genome shotgun (WGS) entry which is preliminary data.</text>
</comment>
<reference evidence="1 2" key="1">
    <citation type="submission" date="2020-03" db="EMBL/GenBank/DDBJ databases">
        <title>Draft genome sequences of bacterial isolates from the female urobiome.</title>
        <authorList>
            <person name="Miller-Ensminger T."/>
            <person name="Wolfe A.J."/>
            <person name="Putonti C."/>
        </authorList>
    </citation>
    <scope>NUCLEOTIDE SEQUENCE [LARGE SCALE GENOMIC DNA]</scope>
    <source>
        <strain evidence="1 2">UMB8490</strain>
    </source>
</reference>
<accession>A0AAP6XLL6</accession>
<protein>
    <submittedName>
        <fullName evidence="1">Uncharacterized protein</fullName>
    </submittedName>
</protein>
<organism evidence="1 2">
    <name type="scientific">Corynebacterium coyleae</name>
    <dbReference type="NCBI Taxonomy" id="53374"/>
    <lineage>
        <taxon>Bacteria</taxon>
        <taxon>Bacillati</taxon>
        <taxon>Actinomycetota</taxon>
        <taxon>Actinomycetes</taxon>
        <taxon>Mycobacteriales</taxon>
        <taxon>Corynebacteriaceae</taxon>
        <taxon>Corynebacterium</taxon>
    </lineage>
</organism>
<sequence length="102" mass="11485">MLFDATVIPRKPHQVMPGVVHLPAFFTSDEQREIIEQARELTRSVAGTPVAMRQPRVGKGQMDAWMLSLGWFWANSLTTDLFPTTPWGANGDSVKLFLSRKD</sequence>
<dbReference type="EMBL" id="JAAUVV010000005">
    <property type="protein sequence ID" value="NJJ03555.1"/>
    <property type="molecule type" value="Genomic_DNA"/>
</dbReference>
<evidence type="ECO:0000313" key="1">
    <source>
        <dbReference type="EMBL" id="NJJ03555.1"/>
    </source>
</evidence>
<dbReference type="RefSeq" id="WP_167616125.1">
    <property type="nucleotide sequence ID" value="NZ_JAAUVV010000005.1"/>
</dbReference>
<gene>
    <name evidence="1" type="ORF">HC138_04130</name>
</gene>